<evidence type="ECO:0000313" key="3">
    <source>
        <dbReference type="EMBL" id="KAJ3639184.1"/>
    </source>
</evidence>
<gene>
    <name evidence="3" type="ORF">Zmor_004054</name>
</gene>
<feature type="coiled-coil region" evidence="1">
    <location>
        <begin position="163"/>
        <end position="190"/>
    </location>
</feature>
<evidence type="ECO:0000313" key="4">
    <source>
        <dbReference type="Proteomes" id="UP001168821"/>
    </source>
</evidence>
<feature type="region of interest" description="Disordered" evidence="2">
    <location>
        <begin position="1"/>
        <end position="26"/>
    </location>
</feature>
<sequence length="234" mass="26847">MINSEGVEEYDDIHKPRNSLSRTPPDTYRVEFRLGEALQNEKKRKADEEVVDNVQKAKRSERRDTIRESETDREIDIESISSDHVEDNVFEEIIAELDLSDHLERIRVALSEVRESAVKESEGSRGRITFTRAEQSKILNGVHVIQSEILTLISKQQRTLVNVIELKDTVNNLKTENKNLRDERGITEKDSTIEKLGLGQFGAADLARDILAQGHFGAGTRWRKPSWRGPSWRE</sequence>
<comment type="caution">
    <text evidence="3">The sequence shown here is derived from an EMBL/GenBank/DDBJ whole genome shotgun (WGS) entry which is preliminary data.</text>
</comment>
<keyword evidence="4" id="KW-1185">Reference proteome</keyword>
<dbReference type="Proteomes" id="UP001168821">
    <property type="component" value="Unassembled WGS sequence"/>
</dbReference>
<name>A0AA38HLD4_9CUCU</name>
<evidence type="ECO:0000256" key="1">
    <source>
        <dbReference type="SAM" id="Coils"/>
    </source>
</evidence>
<accession>A0AA38HLD4</accession>
<dbReference type="AlphaFoldDB" id="A0AA38HLD4"/>
<dbReference type="EMBL" id="JALNTZ010000012">
    <property type="protein sequence ID" value="KAJ3639184.1"/>
    <property type="molecule type" value="Genomic_DNA"/>
</dbReference>
<feature type="region of interest" description="Disordered" evidence="2">
    <location>
        <begin position="42"/>
        <end position="74"/>
    </location>
</feature>
<proteinExistence type="predicted"/>
<keyword evidence="1" id="KW-0175">Coiled coil</keyword>
<protein>
    <submittedName>
        <fullName evidence="3">Uncharacterized protein</fullName>
    </submittedName>
</protein>
<evidence type="ECO:0000256" key="2">
    <source>
        <dbReference type="SAM" id="MobiDB-lite"/>
    </source>
</evidence>
<organism evidence="3 4">
    <name type="scientific">Zophobas morio</name>
    <dbReference type="NCBI Taxonomy" id="2755281"/>
    <lineage>
        <taxon>Eukaryota</taxon>
        <taxon>Metazoa</taxon>
        <taxon>Ecdysozoa</taxon>
        <taxon>Arthropoda</taxon>
        <taxon>Hexapoda</taxon>
        <taxon>Insecta</taxon>
        <taxon>Pterygota</taxon>
        <taxon>Neoptera</taxon>
        <taxon>Endopterygota</taxon>
        <taxon>Coleoptera</taxon>
        <taxon>Polyphaga</taxon>
        <taxon>Cucujiformia</taxon>
        <taxon>Tenebrionidae</taxon>
        <taxon>Zophobas</taxon>
    </lineage>
</organism>
<reference evidence="3" key="1">
    <citation type="journal article" date="2023" name="G3 (Bethesda)">
        <title>Whole genome assemblies of Zophobas morio and Tenebrio molitor.</title>
        <authorList>
            <person name="Kaur S."/>
            <person name="Stinson S.A."/>
            <person name="diCenzo G.C."/>
        </authorList>
    </citation>
    <scope>NUCLEOTIDE SEQUENCE</scope>
    <source>
        <strain evidence="3">QUZm001</strain>
    </source>
</reference>
<feature type="compositionally biased region" description="Acidic residues" evidence="2">
    <location>
        <begin position="1"/>
        <end position="11"/>
    </location>
</feature>
<feature type="compositionally biased region" description="Basic and acidic residues" evidence="2">
    <location>
        <begin position="61"/>
        <end position="74"/>
    </location>
</feature>